<comment type="caution">
    <text evidence="1">The sequence shown here is derived from an EMBL/GenBank/DDBJ whole genome shotgun (WGS) entry which is preliminary data.</text>
</comment>
<organism evidence="1 2">
    <name type="scientific">Haematobacter massiliensis</name>
    <dbReference type="NCBI Taxonomy" id="195105"/>
    <lineage>
        <taxon>Bacteria</taxon>
        <taxon>Pseudomonadati</taxon>
        <taxon>Pseudomonadota</taxon>
        <taxon>Alphaproteobacteria</taxon>
        <taxon>Rhodobacterales</taxon>
        <taxon>Paracoccaceae</taxon>
        <taxon>Haematobacter</taxon>
    </lineage>
</organism>
<dbReference type="RefSeq" id="WP_035712922.1">
    <property type="nucleotide sequence ID" value="NZ_JGYG01000010.1"/>
</dbReference>
<reference evidence="1 2" key="1">
    <citation type="submission" date="2014-03" db="EMBL/GenBank/DDBJ databases">
        <title>Genome of Haematobacter massiliensis CCUG 47968.</title>
        <authorList>
            <person name="Wang D."/>
            <person name="Wang G."/>
        </authorList>
    </citation>
    <scope>NUCLEOTIDE SEQUENCE [LARGE SCALE GENOMIC DNA]</scope>
    <source>
        <strain evidence="1 2">CCUG 47968</strain>
    </source>
</reference>
<evidence type="ECO:0000313" key="2">
    <source>
        <dbReference type="Proteomes" id="UP000028826"/>
    </source>
</evidence>
<dbReference type="EMBL" id="JGYG01000010">
    <property type="protein sequence ID" value="KFI27790.1"/>
    <property type="molecule type" value="Genomic_DNA"/>
</dbReference>
<evidence type="ECO:0008006" key="3">
    <source>
        <dbReference type="Google" id="ProtNLM"/>
    </source>
</evidence>
<sequence length="98" mass="11131">MTDIIEISNAMLERRIAQARQEGMPKWQPIATAPRDGTWVVVWFGFSTDDARPIVVRWSPGRCDLYPWLGDDGRYAHRCTMAWMPIPAPPSQDSKEGA</sequence>
<gene>
    <name evidence="1" type="ORF">CN97_00825</name>
</gene>
<evidence type="ECO:0000313" key="1">
    <source>
        <dbReference type="EMBL" id="KFI27790.1"/>
    </source>
</evidence>
<protein>
    <recommendedName>
        <fullName evidence="3">DUF551 domain-containing protein</fullName>
    </recommendedName>
</protein>
<name>A0A086Y0J0_9RHOB</name>
<dbReference type="Proteomes" id="UP000028826">
    <property type="component" value="Unassembled WGS sequence"/>
</dbReference>
<accession>A0A086Y0J0</accession>
<dbReference type="OrthoDB" id="7510885at2"/>
<proteinExistence type="predicted"/>
<keyword evidence="2" id="KW-1185">Reference proteome</keyword>
<dbReference type="STRING" id="195105.CN97_00825"/>
<dbReference type="AlphaFoldDB" id="A0A086Y0J0"/>